<dbReference type="Gene3D" id="1.25.40.10">
    <property type="entry name" value="Tetratricopeptide repeat domain"/>
    <property type="match status" value="1"/>
</dbReference>
<dbReference type="Pfam" id="PF00486">
    <property type="entry name" value="Trans_reg_C"/>
    <property type="match status" value="1"/>
</dbReference>
<dbReference type="GO" id="GO:0003677">
    <property type="term" value="F:DNA binding"/>
    <property type="evidence" value="ECO:0007669"/>
    <property type="project" value="UniProtKB-KW"/>
</dbReference>
<dbReference type="EMBL" id="AP019308">
    <property type="protein sequence ID" value="BBH22515.1"/>
    <property type="molecule type" value="Genomic_DNA"/>
</dbReference>
<dbReference type="Proteomes" id="UP000275368">
    <property type="component" value="Chromosome"/>
</dbReference>
<keyword evidence="4 6" id="KW-0238">DNA-binding</keyword>
<evidence type="ECO:0000256" key="2">
    <source>
        <dbReference type="ARBA" id="ARBA00023012"/>
    </source>
</evidence>
<dbReference type="InterPro" id="IPR011006">
    <property type="entry name" value="CheY-like_superfamily"/>
</dbReference>
<dbReference type="InterPro" id="IPR005158">
    <property type="entry name" value="BTAD"/>
</dbReference>
<dbReference type="GO" id="GO:0006355">
    <property type="term" value="P:regulation of DNA-templated transcription"/>
    <property type="evidence" value="ECO:0007669"/>
    <property type="project" value="InterPro"/>
</dbReference>
<dbReference type="SMART" id="SM01043">
    <property type="entry name" value="BTAD"/>
    <property type="match status" value="1"/>
</dbReference>
<keyword evidence="5" id="KW-0804">Transcription</keyword>
<name>A0A3G9J2C3_9BACL</name>
<dbReference type="AlphaFoldDB" id="A0A3G9J2C3"/>
<dbReference type="RefSeq" id="WP_125660753.1">
    <property type="nucleotide sequence ID" value="NZ_AP019308.1"/>
</dbReference>
<dbReference type="PANTHER" id="PTHR35807">
    <property type="entry name" value="TRANSCRIPTIONAL REGULATOR REDD-RELATED"/>
    <property type="match status" value="1"/>
</dbReference>
<comment type="similarity">
    <text evidence="1">Belongs to the AfsR/DnrI/RedD regulatory family.</text>
</comment>
<dbReference type="InterPro" id="IPR001867">
    <property type="entry name" value="OmpR/PhoB-type_DNA-bd"/>
</dbReference>
<dbReference type="SUPFAM" id="SSF52172">
    <property type="entry name" value="CheY-like"/>
    <property type="match status" value="1"/>
</dbReference>
<dbReference type="SMART" id="SM00448">
    <property type="entry name" value="REC"/>
    <property type="match status" value="1"/>
</dbReference>
<evidence type="ECO:0000256" key="1">
    <source>
        <dbReference type="ARBA" id="ARBA00005820"/>
    </source>
</evidence>
<dbReference type="PROSITE" id="PS50110">
    <property type="entry name" value="RESPONSE_REGULATORY"/>
    <property type="match status" value="1"/>
</dbReference>
<dbReference type="OrthoDB" id="3190595at2"/>
<dbReference type="Gene3D" id="1.10.10.10">
    <property type="entry name" value="Winged helix-like DNA-binding domain superfamily/Winged helix DNA-binding domain"/>
    <property type="match status" value="1"/>
</dbReference>
<dbReference type="SUPFAM" id="SSF48452">
    <property type="entry name" value="TPR-like"/>
    <property type="match status" value="1"/>
</dbReference>
<keyword evidence="3" id="KW-0805">Transcription regulation</keyword>
<evidence type="ECO:0000313" key="7">
    <source>
        <dbReference type="Proteomes" id="UP000275368"/>
    </source>
</evidence>
<dbReference type="InterPro" id="IPR001789">
    <property type="entry name" value="Sig_transdc_resp-reg_receiver"/>
</dbReference>
<dbReference type="GO" id="GO:0000160">
    <property type="term" value="P:phosphorelay signal transduction system"/>
    <property type="evidence" value="ECO:0007669"/>
    <property type="project" value="UniProtKB-KW"/>
</dbReference>
<dbReference type="InterPro" id="IPR036388">
    <property type="entry name" value="WH-like_DNA-bd_sf"/>
</dbReference>
<protein>
    <submittedName>
        <fullName evidence="6">DNA-binding response regulator</fullName>
    </submittedName>
</protein>
<accession>A0A3G9J2C3</accession>
<evidence type="ECO:0000256" key="3">
    <source>
        <dbReference type="ARBA" id="ARBA00023015"/>
    </source>
</evidence>
<evidence type="ECO:0000256" key="5">
    <source>
        <dbReference type="ARBA" id="ARBA00023163"/>
    </source>
</evidence>
<dbReference type="SUPFAM" id="SSF46894">
    <property type="entry name" value="C-terminal effector domain of the bipartite response regulators"/>
    <property type="match status" value="1"/>
</dbReference>
<dbReference type="KEGG" id="pbk:Back11_38600"/>
<sequence length="372" mass="43027">MLQAFLVDDELHMLNMLEMFLLRTGKVEIAGRFSNAYEAIEAIRHNAAADVWFLDIEMPGMTGLELAEHIHSGNPNAAIVFVTAYHQYAIEAFDIAAVDYLLKPVEMARLMKTIERISIEAPVRPFSRAQANEPQLQIQLLGAFHVSKMDGSSLSWRTAKEKELFAYLLLHYNTAVHRDKFIAQLWPNERYEKAKIYLHTCVSFLRKDLRNCGLDNVILYERETYRLNAQQVSSDYMAIMSCTPSELNDRQLSIAEVEQALQIYKGGLLTDEDYPWAYEAAAQLDNMVVTLFLKLIKHYMDQEEYSLAVKAAMQVIEHSPYEEEAYRLLMQAYLSQGKHDRVLKTYRWLEDKLGELRIQPSLLTKQVFEQIQ</sequence>
<keyword evidence="7" id="KW-1185">Reference proteome</keyword>
<organism evidence="6 7">
    <name type="scientific">Paenibacillus baekrokdamisoli</name>
    <dbReference type="NCBI Taxonomy" id="1712516"/>
    <lineage>
        <taxon>Bacteria</taxon>
        <taxon>Bacillati</taxon>
        <taxon>Bacillota</taxon>
        <taxon>Bacilli</taxon>
        <taxon>Bacillales</taxon>
        <taxon>Paenibacillaceae</taxon>
        <taxon>Paenibacillus</taxon>
    </lineage>
</organism>
<dbReference type="InterPro" id="IPR016032">
    <property type="entry name" value="Sig_transdc_resp-reg_C-effctor"/>
</dbReference>
<dbReference type="Gene3D" id="3.40.50.2300">
    <property type="match status" value="1"/>
</dbReference>
<proteinExistence type="inferred from homology"/>
<dbReference type="Pfam" id="PF03704">
    <property type="entry name" value="BTAD"/>
    <property type="match status" value="1"/>
</dbReference>
<keyword evidence="2" id="KW-0902">Two-component regulatory system</keyword>
<gene>
    <name evidence="6" type="ORF">Back11_38600</name>
</gene>
<dbReference type="Pfam" id="PF00072">
    <property type="entry name" value="Response_reg"/>
    <property type="match status" value="1"/>
</dbReference>
<evidence type="ECO:0000313" key="6">
    <source>
        <dbReference type="EMBL" id="BBH22515.1"/>
    </source>
</evidence>
<dbReference type="InterPro" id="IPR051677">
    <property type="entry name" value="AfsR-DnrI-RedD_regulator"/>
</dbReference>
<reference evidence="6 7" key="1">
    <citation type="submission" date="2018-11" db="EMBL/GenBank/DDBJ databases">
        <title>Complete genome sequence of Paenibacillus baekrokdamisoli strain KCTC 33723.</title>
        <authorList>
            <person name="Kang S.W."/>
            <person name="Lee K.C."/>
            <person name="Kim K.K."/>
            <person name="Kim J.S."/>
            <person name="Kim D.S."/>
            <person name="Ko S.H."/>
            <person name="Yang S.H."/>
            <person name="Lee J.S."/>
        </authorList>
    </citation>
    <scope>NUCLEOTIDE SEQUENCE [LARGE SCALE GENOMIC DNA]</scope>
    <source>
        <strain evidence="6 7">KCTC 33723</strain>
    </source>
</reference>
<evidence type="ECO:0000256" key="4">
    <source>
        <dbReference type="ARBA" id="ARBA00023125"/>
    </source>
</evidence>
<dbReference type="InterPro" id="IPR011990">
    <property type="entry name" value="TPR-like_helical_dom_sf"/>
</dbReference>